<gene>
    <name evidence="6" type="ORF">SAMN02745704_02357</name>
</gene>
<keyword evidence="2" id="KW-0561">Oxygen transport</keyword>
<evidence type="ECO:0000259" key="5">
    <source>
        <dbReference type="Pfam" id="PF01814"/>
    </source>
</evidence>
<dbReference type="GO" id="GO:0046872">
    <property type="term" value="F:metal ion binding"/>
    <property type="evidence" value="ECO:0007669"/>
    <property type="project" value="UniProtKB-KW"/>
</dbReference>
<name>A0A1T4XPU6_9BACT</name>
<dbReference type="GO" id="GO:0005344">
    <property type="term" value="F:oxygen carrier activity"/>
    <property type="evidence" value="ECO:0007669"/>
    <property type="project" value="UniProtKB-KW"/>
</dbReference>
<evidence type="ECO:0000256" key="1">
    <source>
        <dbReference type="ARBA" id="ARBA00010587"/>
    </source>
</evidence>
<proteinExistence type="inferred from homology"/>
<evidence type="ECO:0000313" key="6">
    <source>
        <dbReference type="EMBL" id="SKA91572.1"/>
    </source>
</evidence>
<keyword evidence="7" id="KW-1185">Reference proteome</keyword>
<comment type="similarity">
    <text evidence="1">Belongs to the hemerythrin family.</text>
</comment>
<dbReference type="CDD" id="cd12107">
    <property type="entry name" value="Hemerythrin"/>
    <property type="match status" value="1"/>
</dbReference>
<dbReference type="InterPro" id="IPR016131">
    <property type="entry name" value="Haemerythrin_Fe_BS"/>
</dbReference>
<keyword evidence="3" id="KW-0479">Metal-binding</keyword>
<organism evidence="6 7">
    <name type="scientific">Paucidesulfovibrio gracilis DSM 16080</name>
    <dbReference type="NCBI Taxonomy" id="1121449"/>
    <lineage>
        <taxon>Bacteria</taxon>
        <taxon>Pseudomonadati</taxon>
        <taxon>Thermodesulfobacteriota</taxon>
        <taxon>Desulfovibrionia</taxon>
        <taxon>Desulfovibrionales</taxon>
        <taxon>Desulfovibrionaceae</taxon>
        <taxon>Paucidesulfovibrio</taxon>
    </lineage>
</organism>
<protein>
    <submittedName>
        <fullName evidence="6">Hemerythrin</fullName>
    </submittedName>
</protein>
<accession>A0A1T4XPU6</accession>
<dbReference type="InterPro" id="IPR012312">
    <property type="entry name" value="Hemerythrin-like"/>
</dbReference>
<dbReference type="PROSITE" id="PS00550">
    <property type="entry name" value="HEMERYTHRINS"/>
    <property type="match status" value="1"/>
</dbReference>
<dbReference type="SUPFAM" id="SSF47188">
    <property type="entry name" value="Hemerythrin-like"/>
    <property type="match status" value="1"/>
</dbReference>
<dbReference type="Proteomes" id="UP000190027">
    <property type="component" value="Unassembled WGS sequence"/>
</dbReference>
<dbReference type="NCBIfam" id="NF033749">
    <property type="entry name" value="bact_hemeryth"/>
    <property type="match status" value="1"/>
</dbReference>
<dbReference type="Pfam" id="PF01814">
    <property type="entry name" value="Hemerythrin"/>
    <property type="match status" value="1"/>
</dbReference>
<dbReference type="Gene3D" id="1.20.120.50">
    <property type="entry name" value="Hemerythrin-like"/>
    <property type="match status" value="1"/>
</dbReference>
<evidence type="ECO:0000256" key="4">
    <source>
        <dbReference type="ARBA" id="ARBA00023004"/>
    </source>
</evidence>
<dbReference type="AlphaFoldDB" id="A0A1T4XPU6"/>
<feature type="domain" description="Hemerythrin-like" evidence="5">
    <location>
        <begin position="44"/>
        <end position="159"/>
    </location>
</feature>
<keyword evidence="4" id="KW-0408">Iron</keyword>
<evidence type="ECO:0000256" key="2">
    <source>
        <dbReference type="ARBA" id="ARBA00022621"/>
    </source>
</evidence>
<dbReference type="PANTHER" id="PTHR37164">
    <property type="entry name" value="BACTERIOHEMERYTHRIN"/>
    <property type="match status" value="1"/>
</dbReference>
<dbReference type="InterPro" id="IPR012827">
    <property type="entry name" value="Hemerythrin_metal-bd"/>
</dbReference>
<dbReference type="PANTHER" id="PTHR37164:SF1">
    <property type="entry name" value="BACTERIOHEMERYTHRIN"/>
    <property type="match status" value="1"/>
</dbReference>
<dbReference type="STRING" id="1121449.SAMN02745704_02357"/>
<dbReference type="InterPro" id="IPR050669">
    <property type="entry name" value="Hemerythrin"/>
</dbReference>
<evidence type="ECO:0000256" key="3">
    <source>
        <dbReference type="ARBA" id="ARBA00022723"/>
    </source>
</evidence>
<reference evidence="6 7" key="1">
    <citation type="submission" date="2017-02" db="EMBL/GenBank/DDBJ databases">
        <authorList>
            <person name="Peterson S.W."/>
        </authorList>
    </citation>
    <scope>NUCLEOTIDE SEQUENCE [LARGE SCALE GENOMIC DNA]</scope>
    <source>
        <strain evidence="6 7">DSM 16080</strain>
    </source>
</reference>
<dbReference type="NCBIfam" id="TIGR02481">
    <property type="entry name" value="hemeryth_dom"/>
    <property type="match status" value="1"/>
</dbReference>
<evidence type="ECO:0000313" key="7">
    <source>
        <dbReference type="Proteomes" id="UP000190027"/>
    </source>
</evidence>
<dbReference type="EMBL" id="FUYC01000014">
    <property type="protein sequence ID" value="SKA91572.1"/>
    <property type="molecule type" value="Genomic_DNA"/>
</dbReference>
<keyword evidence="2" id="KW-0813">Transport</keyword>
<sequence length="173" mass="20665">MGYRSVVFGITDTLPFPLIRRKHENNQRGGNVAIIQWTDDMSLGVETLDEQHKDLMHLLNQAYETVLRNPEADDEQRIQAMLQDMRDYARDHFDLEEEHMLRLGYPGTQNHAFLHKEFLQRINELERAQGRRELHLDIFLFLADWLRTHILREDMDFADYAYSARERDSHINK</sequence>
<dbReference type="InterPro" id="IPR035938">
    <property type="entry name" value="Hemerythrin-like_sf"/>
</dbReference>